<dbReference type="InterPro" id="IPR051052">
    <property type="entry name" value="Diverse_substrate_MTase"/>
</dbReference>
<dbReference type="InterPro" id="IPR013216">
    <property type="entry name" value="Methyltransf_11"/>
</dbReference>
<dbReference type="InterPro" id="IPR029063">
    <property type="entry name" value="SAM-dependent_MTases_sf"/>
</dbReference>
<evidence type="ECO:0000259" key="1">
    <source>
        <dbReference type="Pfam" id="PF08241"/>
    </source>
</evidence>
<organism evidence="2 3">
    <name type="scientific">Lepraria finkii</name>
    <dbReference type="NCBI Taxonomy" id="1340010"/>
    <lineage>
        <taxon>Eukaryota</taxon>
        <taxon>Fungi</taxon>
        <taxon>Dikarya</taxon>
        <taxon>Ascomycota</taxon>
        <taxon>Pezizomycotina</taxon>
        <taxon>Lecanoromycetes</taxon>
        <taxon>OSLEUM clade</taxon>
        <taxon>Lecanoromycetidae</taxon>
        <taxon>Lecanorales</taxon>
        <taxon>Lecanorineae</taxon>
        <taxon>Stereocaulaceae</taxon>
        <taxon>Lepraria</taxon>
    </lineage>
</organism>
<keyword evidence="3" id="KW-1185">Reference proteome</keyword>
<dbReference type="SUPFAM" id="SSF53335">
    <property type="entry name" value="S-adenosyl-L-methionine-dependent methyltransferases"/>
    <property type="match status" value="1"/>
</dbReference>
<comment type="caution">
    <text evidence="2">The sequence shown here is derived from an EMBL/GenBank/DDBJ whole genome shotgun (WGS) entry which is preliminary data.</text>
</comment>
<dbReference type="EMBL" id="JBHFEH010000001">
    <property type="protein sequence ID" value="KAL2059342.1"/>
    <property type="molecule type" value="Genomic_DNA"/>
</dbReference>
<feature type="domain" description="Methyltransferase type 11" evidence="1">
    <location>
        <begin position="58"/>
        <end position="159"/>
    </location>
</feature>
<sequence>MSNPTPAFVPVSAEKTFSSYTQDQGANYAQNRPDYHPNLYKTVIDHHTSTGGQLNTLLDVGCGPGTAARALAPYFVHAIGLDPSEGMINNARSLAGASSTSEPIRFEISTAEDLGRHLSPPVEDSSVDLITASTAAHWFDMARFWPQAARVLKSGGTAALWTTGSTHMHPSMPNAAAIQAAIDDLEERNLKPFIEPGNMLSRNLYVDLPLPWTLTPPVADFDEAAFFRTEWGPDNSEEFFAGGGLTVDLDTMERILGTASPIQRWREAYPDAVGTERDYTRIIRREIERLLHEAGVEEGKEVIKGNLRGVLLMVKKKV</sequence>
<evidence type="ECO:0000313" key="2">
    <source>
        <dbReference type="EMBL" id="KAL2059342.1"/>
    </source>
</evidence>
<gene>
    <name evidence="2" type="ORF">ABVK25_000634</name>
</gene>
<dbReference type="PANTHER" id="PTHR44942">
    <property type="entry name" value="METHYLTRANSF_11 DOMAIN-CONTAINING PROTEIN"/>
    <property type="match status" value="1"/>
</dbReference>
<reference evidence="2 3" key="1">
    <citation type="submission" date="2024-09" db="EMBL/GenBank/DDBJ databases">
        <title>Rethinking Asexuality: The Enigmatic Case of Functional Sexual Genes in Lepraria (Stereocaulaceae).</title>
        <authorList>
            <person name="Doellman M."/>
            <person name="Sun Y."/>
            <person name="Barcenas-Pena A."/>
            <person name="Lumbsch H.T."/>
            <person name="Grewe F."/>
        </authorList>
    </citation>
    <scope>NUCLEOTIDE SEQUENCE [LARGE SCALE GENOMIC DNA]</scope>
    <source>
        <strain evidence="2 3">Grewe 0041</strain>
    </source>
</reference>
<dbReference type="CDD" id="cd02440">
    <property type="entry name" value="AdoMet_MTases"/>
    <property type="match status" value="1"/>
</dbReference>
<protein>
    <recommendedName>
        <fullName evidence="1">Methyltransferase type 11 domain-containing protein</fullName>
    </recommendedName>
</protein>
<dbReference type="Gene3D" id="3.40.50.150">
    <property type="entry name" value="Vaccinia Virus protein VP39"/>
    <property type="match status" value="1"/>
</dbReference>
<name>A0ABR4BPN8_9LECA</name>
<dbReference type="Pfam" id="PF08241">
    <property type="entry name" value="Methyltransf_11"/>
    <property type="match status" value="1"/>
</dbReference>
<evidence type="ECO:0000313" key="3">
    <source>
        <dbReference type="Proteomes" id="UP001590951"/>
    </source>
</evidence>
<dbReference type="PANTHER" id="PTHR44942:SF10">
    <property type="entry name" value="METHYLTRANSFERASE TYPE 11 DOMAIN-CONTAINING PROTEIN"/>
    <property type="match status" value="1"/>
</dbReference>
<proteinExistence type="predicted"/>
<accession>A0ABR4BPN8</accession>
<dbReference type="Proteomes" id="UP001590951">
    <property type="component" value="Unassembled WGS sequence"/>
</dbReference>